<protein>
    <submittedName>
        <fullName evidence="2">Region of a membrane-bound protein predicted to be embedded in the membrane</fullName>
    </submittedName>
</protein>
<keyword evidence="1" id="KW-0812">Transmembrane</keyword>
<keyword evidence="3" id="KW-1185">Reference proteome</keyword>
<gene>
    <name evidence="2" type="ORF">MCBB_0674</name>
</gene>
<name>A0A1D3L0X8_9EURY</name>
<organism evidence="2 3">
    <name type="scientific">Methanobacterium congolense</name>
    <dbReference type="NCBI Taxonomy" id="118062"/>
    <lineage>
        <taxon>Archaea</taxon>
        <taxon>Methanobacteriati</taxon>
        <taxon>Methanobacteriota</taxon>
        <taxon>Methanomada group</taxon>
        <taxon>Methanobacteria</taxon>
        <taxon>Methanobacteriales</taxon>
        <taxon>Methanobacteriaceae</taxon>
        <taxon>Methanobacterium</taxon>
    </lineage>
</organism>
<sequence>MWELSAAFITFTVVSLVSIELMYYLMGYPLDINLEGHWFLSTIGFLIGAVAACCVYYLLKDVEF</sequence>
<keyword evidence="1" id="KW-1133">Transmembrane helix</keyword>
<keyword evidence="1" id="KW-0472">Membrane</keyword>
<feature type="transmembrane region" description="Helical" evidence="1">
    <location>
        <begin position="38"/>
        <end position="59"/>
    </location>
</feature>
<dbReference type="AlphaFoldDB" id="A0A1D3L0X8"/>
<evidence type="ECO:0000313" key="3">
    <source>
        <dbReference type="Proteomes" id="UP000094707"/>
    </source>
</evidence>
<reference evidence="2 3" key="1">
    <citation type="submission" date="2016-08" db="EMBL/GenBank/DDBJ databases">
        <authorList>
            <person name="Seilhamer J.J."/>
        </authorList>
    </citation>
    <scope>NUCLEOTIDE SEQUENCE [LARGE SCALE GENOMIC DNA]</scope>
    <source>
        <strain evidence="2">Buetzberg</strain>
    </source>
</reference>
<dbReference type="KEGG" id="mcub:MCBB_0674"/>
<proteinExistence type="predicted"/>
<evidence type="ECO:0000256" key="1">
    <source>
        <dbReference type="SAM" id="Phobius"/>
    </source>
</evidence>
<accession>A0A1D3L0X8</accession>
<evidence type="ECO:0000313" key="2">
    <source>
        <dbReference type="EMBL" id="SCG85247.1"/>
    </source>
</evidence>
<dbReference type="Proteomes" id="UP000094707">
    <property type="component" value="Chromosome I"/>
</dbReference>
<dbReference type="EMBL" id="LT607756">
    <property type="protein sequence ID" value="SCG85247.1"/>
    <property type="molecule type" value="Genomic_DNA"/>
</dbReference>
<feature type="transmembrane region" description="Helical" evidence="1">
    <location>
        <begin position="6"/>
        <end position="26"/>
    </location>
</feature>